<evidence type="ECO:0000256" key="2">
    <source>
        <dbReference type="ARBA" id="ARBA00005049"/>
    </source>
</evidence>
<dbReference type="SUPFAM" id="SSF52540">
    <property type="entry name" value="P-loop containing nucleoside triphosphate hydrolases"/>
    <property type="match status" value="1"/>
</dbReference>
<dbReference type="InterPro" id="IPR003200">
    <property type="entry name" value="Nict_dMeBzImd_PRibTrfase"/>
</dbReference>
<dbReference type="HAMAP" id="MF_00230">
    <property type="entry name" value="CobT"/>
    <property type="match status" value="1"/>
</dbReference>
<organism evidence="13 14">
    <name type="scientific">Gordonia hongkongensis</name>
    <dbReference type="NCBI Taxonomy" id="1701090"/>
    <lineage>
        <taxon>Bacteria</taxon>
        <taxon>Bacillati</taxon>
        <taxon>Actinomycetota</taxon>
        <taxon>Actinomycetes</taxon>
        <taxon>Mycobacteriales</taxon>
        <taxon>Gordoniaceae</taxon>
        <taxon>Gordonia</taxon>
    </lineage>
</organism>
<evidence type="ECO:0000256" key="1">
    <source>
        <dbReference type="ARBA" id="ARBA00002197"/>
    </source>
</evidence>
<evidence type="ECO:0000256" key="3">
    <source>
        <dbReference type="ARBA" id="ARBA00007110"/>
    </source>
</evidence>
<sequence>MTDRAARTLVLGGVRSGKSAHGESLLDGHRQIRYLATGPLTSSDGEWMDRVRLHRERRDDRYTTIETTDLGQALRAAPDIPALVDDLGNWLTAQIDAVHGWTSGSEIDLDGRIDDLCDALRAMSADFVIISPEAGLSLVPPTPAGRVFQDLLGTLNVRVAEVCERVDLVVAGRVLHLPAGAPADESGIPHATAGADPAGNADPASDAPVSATPASDTPTTTPSASDDPTATPPSTAAAAAVATTFGAAPEPVAGVGVSERPRPDPTDAEVFAPIAPPDEAVAQDARKRQAVLTKPPGSLGRVEEIGVWIAACQGQCPPAPLISPTVVVFAGDHGVARGGVSAFPPEVTAQMVANIAAGGAAVNVMAGRVGAAVKVVDMSVDADTPPELSRYKVRRSSEDLRTTDTISLAEAREALAAGRAIADDLVDSGTDLLIAGEMGIGNTTPATVLIGALTRREPVEIVGRGTGVDDAGWMRKTAAIRDGMRRARKVIHDPLALLAAVGGADLAATVGFLAQAALRRTPVILDGVVITAAAMVANELAPGAMRWWIAGHRSVEPAHQIALDHLDLVPVLDLSMRLGEGSGAVLALPIVQSAADLLGSMATFDEAGVSDREAEHATVQTT</sequence>
<feature type="active site" description="Proton acceptor" evidence="11">
    <location>
        <position position="580"/>
    </location>
</feature>
<feature type="compositionally biased region" description="Low complexity" evidence="12">
    <location>
        <begin position="191"/>
        <end position="238"/>
    </location>
</feature>
<gene>
    <name evidence="11 13" type="primary">cobT</name>
    <name evidence="13" type="ORF">L2299_12230</name>
</gene>
<dbReference type="PANTHER" id="PTHR43463">
    <property type="entry name" value="NICOTINATE-NUCLEOTIDE--DIMETHYLBENZIMIDAZOLE PHOSPHORIBOSYLTRANSFERASE"/>
    <property type="match status" value="1"/>
</dbReference>
<dbReference type="Pfam" id="PF02277">
    <property type="entry name" value="DBI_PRT"/>
    <property type="match status" value="1"/>
</dbReference>
<dbReference type="Pfam" id="PF02283">
    <property type="entry name" value="CobU"/>
    <property type="match status" value="1"/>
</dbReference>
<reference evidence="13" key="1">
    <citation type="journal article" date="2022" name="Data Brief">
        <title>Draft genome sequence data of Gordonia hongkongensis strain EUFUS-Z928 isolated from the octocoral Eunicea fusca.</title>
        <authorList>
            <person name="Sanchez-Suarez J."/>
            <person name="Diaz L."/>
            <person name="Melo-Bolivar J."/>
            <person name="Villamil L."/>
        </authorList>
    </citation>
    <scope>NUCLEOTIDE SEQUENCE</scope>
    <source>
        <strain evidence="13">EUFUS-Z928</strain>
    </source>
</reference>
<evidence type="ECO:0000256" key="4">
    <source>
        <dbReference type="ARBA" id="ARBA00011991"/>
    </source>
</evidence>
<evidence type="ECO:0000256" key="9">
    <source>
        <dbReference type="ARBA" id="ARBA00030686"/>
    </source>
</evidence>
<evidence type="ECO:0000313" key="14">
    <source>
        <dbReference type="Proteomes" id="UP001152308"/>
    </source>
</evidence>
<dbReference type="CDD" id="cd00544">
    <property type="entry name" value="CobU"/>
    <property type="match status" value="1"/>
</dbReference>
<dbReference type="InterPro" id="IPR017846">
    <property type="entry name" value="Nict_dMeBzImd_PRibTrfase_bact"/>
</dbReference>
<comment type="function">
    <text evidence="1 11">Catalyzes the synthesis of alpha-ribazole-5'-phosphate from nicotinate mononucleotide (NAMN) and 5,6-dimethylbenzimidazole (DMB).</text>
</comment>
<feature type="region of interest" description="Disordered" evidence="12">
    <location>
        <begin position="180"/>
        <end position="238"/>
    </location>
</feature>
<dbReference type="GO" id="GO:0008939">
    <property type="term" value="F:nicotinate-nucleotide-dimethylbenzimidazole phosphoribosyltransferase activity"/>
    <property type="evidence" value="ECO:0007669"/>
    <property type="project" value="UniProtKB-EC"/>
</dbReference>
<dbReference type="InterPro" id="IPR036087">
    <property type="entry name" value="Nict_dMeBzImd_PRibTrfase_sf"/>
</dbReference>
<keyword evidence="6 11" id="KW-0169">Cobalamin biosynthesis</keyword>
<evidence type="ECO:0000256" key="10">
    <source>
        <dbReference type="ARBA" id="ARBA00047340"/>
    </source>
</evidence>
<keyword evidence="14" id="KW-1185">Reference proteome</keyword>
<comment type="catalytic activity">
    <reaction evidence="10 11">
        <text>5,6-dimethylbenzimidazole + nicotinate beta-D-ribonucleotide = alpha-ribazole 5'-phosphate + nicotinate + H(+)</text>
        <dbReference type="Rhea" id="RHEA:11196"/>
        <dbReference type="ChEBI" id="CHEBI:15378"/>
        <dbReference type="ChEBI" id="CHEBI:15890"/>
        <dbReference type="ChEBI" id="CHEBI:32544"/>
        <dbReference type="ChEBI" id="CHEBI:57502"/>
        <dbReference type="ChEBI" id="CHEBI:57918"/>
        <dbReference type="EC" id="2.4.2.21"/>
    </reaction>
</comment>
<keyword evidence="7 11" id="KW-0328">Glycosyltransferase</keyword>
<dbReference type="NCBIfam" id="NF000996">
    <property type="entry name" value="PRK00105.1"/>
    <property type="match status" value="1"/>
</dbReference>
<name>A0ABT6BUS5_9ACTN</name>
<reference evidence="13" key="2">
    <citation type="submission" date="2022-01" db="EMBL/GenBank/DDBJ databases">
        <authorList>
            <person name="Sanchez-Suarez J."/>
            <person name="Villamil L."/>
            <person name="Diaz L.E."/>
        </authorList>
    </citation>
    <scope>NUCLEOTIDE SEQUENCE</scope>
    <source>
        <strain evidence="13">EUFUS-Z928</strain>
    </source>
</reference>
<dbReference type="NCBIfam" id="TIGR03160">
    <property type="entry name" value="cobT_DBIPRT"/>
    <property type="match status" value="1"/>
</dbReference>
<accession>A0ABT6BUS5</accession>
<comment type="similarity">
    <text evidence="3 11">Belongs to the CobT family.</text>
</comment>
<dbReference type="CDD" id="cd02439">
    <property type="entry name" value="DMB-PRT_CobT"/>
    <property type="match status" value="1"/>
</dbReference>
<keyword evidence="8 11" id="KW-0808">Transferase</keyword>
<dbReference type="Gene3D" id="1.10.1610.10">
    <property type="match status" value="1"/>
</dbReference>
<proteinExistence type="inferred from homology"/>
<dbReference type="Proteomes" id="UP001152308">
    <property type="component" value="Unassembled WGS sequence"/>
</dbReference>
<comment type="caution">
    <text evidence="13">The sequence shown here is derived from an EMBL/GenBank/DDBJ whole genome shotgun (WGS) entry which is preliminary data.</text>
</comment>
<dbReference type="Gene3D" id="3.40.50.300">
    <property type="entry name" value="P-loop containing nucleotide triphosphate hydrolases"/>
    <property type="match status" value="1"/>
</dbReference>
<evidence type="ECO:0000256" key="8">
    <source>
        <dbReference type="ARBA" id="ARBA00022679"/>
    </source>
</evidence>
<evidence type="ECO:0000256" key="7">
    <source>
        <dbReference type="ARBA" id="ARBA00022676"/>
    </source>
</evidence>
<feature type="region of interest" description="Disordered" evidence="12">
    <location>
        <begin position="252"/>
        <end position="271"/>
    </location>
</feature>
<comment type="pathway">
    <text evidence="2 11">Nucleoside biosynthesis; alpha-ribazole biosynthesis; alpha-ribazole from 5,6-dimethylbenzimidazole: step 1/2.</text>
</comment>
<evidence type="ECO:0000256" key="5">
    <source>
        <dbReference type="ARBA" id="ARBA00015486"/>
    </source>
</evidence>
<dbReference type="PANTHER" id="PTHR43463:SF1">
    <property type="entry name" value="NICOTINATE-NUCLEOTIDE--DIMETHYLBENZIMIDAZOLE PHOSPHORIBOSYLTRANSFERASE"/>
    <property type="match status" value="1"/>
</dbReference>
<evidence type="ECO:0000313" key="13">
    <source>
        <dbReference type="EMBL" id="MDF6101822.1"/>
    </source>
</evidence>
<protein>
    <recommendedName>
        <fullName evidence="5 11">Nicotinate-nucleotide--dimethylbenzimidazole phosphoribosyltransferase</fullName>
        <shortName evidence="11">NN:DBI PRT</shortName>
        <ecNumber evidence="4 11">2.4.2.21</ecNumber>
    </recommendedName>
    <alternativeName>
        <fullName evidence="9 11">N(1)-alpha-phosphoribosyltransferase</fullName>
    </alternativeName>
</protein>
<evidence type="ECO:0000256" key="11">
    <source>
        <dbReference type="HAMAP-Rule" id="MF_00230"/>
    </source>
</evidence>
<evidence type="ECO:0000256" key="6">
    <source>
        <dbReference type="ARBA" id="ARBA00022573"/>
    </source>
</evidence>
<dbReference type="InterPro" id="IPR023195">
    <property type="entry name" value="Nict_dMeBzImd_PRibTrfase_N"/>
</dbReference>
<dbReference type="Gene3D" id="3.40.50.10210">
    <property type="match status" value="1"/>
</dbReference>
<dbReference type="EMBL" id="JAKJLQ010000008">
    <property type="protein sequence ID" value="MDF6101822.1"/>
    <property type="molecule type" value="Genomic_DNA"/>
</dbReference>
<dbReference type="EC" id="2.4.2.21" evidence="4 11"/>
<evidence type="ECO:0000256" key="12">
    <source>
        <dbReference type="SAM" id="MobiDB-lite"/>
    </source>
</evidence>
<dbReference type="InterPro" id="IPR027417">
    <property type="entry name" value="P-loop_NTPase"/>
</dbReference>
<dbReference type="SUPFAM" id="SSF52733">
    <property type="entry name" value="Nicotinate mononucleotide:5,6-dimethylbenzimidazole phosphoribosyltransferase (CobT)"/>
    <property type="match status" value="1"/>
</dbReference>
<dbReference type="RefSeq" id="WP_137808470.1">
    <property type="nucleotide sequence ID" value="NZ_JAKJLQ010000008.1"/>
</dbReference>
<dbReference type="InterPro" id="IPR003203">
    <property type="entry name" value="CobU/CobP"/>
</dbReference>